<feature type="domain" description="Solute-binding protein family 3/N-terminal" evidence="3">
    <location>
        <begin position="18"/>
        <end position="239"/>
    </location>
</feature>
<reference evidence="4 5" key="2">
    <citation type="journal article" date="2023" name="Plant Pathol.">
        <title>Dismantling and reorganizing Pseudomonas marginalis sensu#lato.</title>
        <authorList>
            <person name="Sawada H."/>
            <person name="Fujikawa T."/>
            <person name="Satou M."/>
        </authorList>
    </citation>
    <scope>NUCLEOTIDE SEQUENCE [LARGE SCALE GENOMIC DNA]</scope>
    <source>
        <strain evidence="4 5">MAFF 311096</strain>
    </source>
</reference>
<organism evidence="4 5">
    <name type="scientific">Pseudomonas petroselini</name>
    <dbReference type="NCBI Taxonomy" id="2899822"/>
    <lineage>
        <taxon>Bacteria</taxon>
        <taxon>Pseudomonadati</taxon>
        <taxon>Pseudomonadota</taxon>
        <taxon>Gammaproteobacteria</taxon>
        <taxon>Pseudomonadales</taxon>
        <taxon>Pseudomonadaceae</taxon>
        <taxon>Pseudomonas</taxon>
    </lineage>
</organism>
<comment type="similarity">
    <text evidence="1">Belongs to the bacterial solute-binding protein 3 family.</text>
</comment>
<dbReference type="InterPro" id="IPR001638">
    <property type="entry name" value="Solute-binding_3/MltF_N"/>
</dbReference>
<dbReference type="EMBL" id="JAJOZI010000174">
    <property type="protein sequence ID" value="MCD7041864.1"/>
    <property type="molecule type" value="Genomic_DNA"/>
</dbReference>
<dbReference type="PANTHER" id="PTHR35936:SF17">
    <property type="entry name" value="ARGININE-BINDING EXTRACELLULAR PROTEIN ARTP"/>
    <property type="match status" value="1"/>
</dbReference>
<evidence type="ECO:0000259" key="3">
    <source>
        <dbReference type="SMART" id="SM00062"/>
    </source>
</evidence>
<dbReference type="RefSeq" id="WP_074845529.1">
    <property type="nucleotide sequence ID" value="NZ_CP173614.1"/>
</dbReference>
<accession>A0ABS8R1K4</accession>
<reference evidence="4 5" key="1">
    <citation type="journal article" date="2022" name="Int. J. Syst. Evol. Microbiol.">
        <title>Pseudomonas petroselini sp. nov., a pathogen causing bacterial rot of parsley in Japan.</title>
        <authorList>
            <person name="Sawada H."/>
            <person name="Fujikawa T."/>
            <person name="Osada S."/>
            <person name="Satou M."/>
        </authorList>
    </citation>
    <scope>NUCLEOTIDE SEQUENCE [LARGE SCALE GENOMIC DNA]</scope>
    <source>
        <strain evidence="4 5">MAFF 311096</strain>
    </source>
</reference>
<dbReference type="Pfam" id="PF00497">
    <property type="entry name" value="SBP_bac_3"/>
    <property type="match status" value="1"/>
</dbReference>
<protein>
    <submittedName>
        <fullName evidence="4">Transporter substrate-binding domain-containing protein</fullName>
    </submittedName>
</protein>
<name>A0ABS8R1K4_9PSED</name>
<evidence type="ECO:0000313" key="5">
    <source>
        <dbReference type="Proteomes" id="UP001154922"/>
    </source>
</evidence>
<dbReference type="PANTHER" id="PTHR35936">
    <property type="entry name" value="MEMBRANE-BOUND LYTIC MUREIN TRANSGLYCOSYLASE F"/>
    <property type="match status" value="1"/>
</dbReference>
<comment type="caution">
    <text evidence="4">The sequence shown here is derived from an EMBL/GenBank/DDBJ whole genome shotgun (WGS) entry which is preliminary data.</text>
</comment>
<dbReference type="SUPFAM" id="SSF53850">
    <property type="entry name" value="Periplasmic binding protein-like II"/>
    <property type="match status" value="1"/>
</dbReference>
<dbReference type="Proteomes" id="UP001154922">
    <property type="component" value="Unassembled WGS sequence"/>
</dbReference>
<evidence type="ECO:0000313" key="4">
    <source>
        <dbReference type="EMBL" id="MCD7041864.1"/>
    </source>
</evidence>
<proteinExistence type="inferred from homology"/>
<dbReference type="SMART" id="SM00062">
    <property type="entry name" value="PBPb"/>
    <property type="match status" value="1"/>
</dbReference>
<keyword evidence="5" id="KW-1185">Reference proteome</keyword>
<evidence type="ECO:0000256" key="1">
    <source>
        <dbReference type="ARBA" id="ARBA00010333"/>
    </source>
</evidence>
<sequence length="250" mass="26713">MTDISIKEAQIGLAPHGVLRFSINYGNPVLASRCLVTGKPKGVSVDLAEELAKLVKRDVEFVTFESARESVIALETGLADVGFFAIDPERKKHLSFSAPYLIIEGAYAVRSASPITAIDEVDAAHNLVTVGGGSAYDLYLTRELRHARIERAATSPDVIRQFLLNGSHVAAGVRQQLESAVATDHGLRMLPGSFMSIQQAIAVPANRNSAAIALLRSFVEFAKANGVVGDALRRHCIEGAQVAPLVAQEA</sequence>
<keyword evidence="2" id="KW-0732">Signal</keyword>
<evidence type="ECO:0000256" key="2">
    <source>
        <dbReference type="ARBA" id="ARBA00022729"/>
    </source>
</evidence>
<gene>
    <name evidence="4" type="ORF">LRQ20_26560</name>
</gene>
<dbReference type="Gene3D" id="3.40.190.10">
    <property type="entry name" value="Periplasmic binding protein-like II"/>
    <property type="match status" value="2"/>
</dbReference>